<name>U9UEN8_RHIID</name>
<protein>
    <recommendedName>
        <fullName evidence="1">DDE-1 domain-containing protein</fullName>
    </recommendedName>
</protein>
<organism evidence="2">
    <name type="scientific">Rhizophagus irregularis (strain DAOM 181602 / DAOM 197198 / MUCL 43194)</name>
    <name type="common">Arbuscular mycorrhizal fungus</name>
    <name type="synonym">Glomus intraradices</name>
    <dbReference type="NCBI Taxonomy" id="747089"/>
    <lineage>
        <taxon>Eukaryota</taxon>
        <taxon>Fungi</taxon>
        <taxon>Fungi incertae sedis</taxon>
        <taxon>Mucoromycota</taxon>
        <taxon>Glomeromycotina</taxon>
        <taxon>Glomeromycetes</taxon>
        <taxon>Glomerales</taxon>
        <taxon>Glomeraceae</taxon>
        <taxon>Rhizophagus</taxon>
    </lineage>
</organism>
<proteinExistence type="predicted"/>
<dbReference type="VEuPathDB" id="FungiDB:RhiirFUN_017262"/>
<feature type="non-terminal residue" evidence="2">
    <location>
        <position position="213"/>
    </location>
</feature>
<reference evidence="2" key="1">
    <citation type="submission" date="2013-07" db="EMBL/GenBank/DDBJ databases">
        <title>The genome of an arbuscular mycorrhizal fungus provides insights into the evolution of the oldest plant symbiosis.</title>
        <authorList>
            <consortium name="DOE Joint Genome Institute"/>
            <person name="Tisserant E."/>
            <person name="Malbreil M."/>
            <person name="Kuo A."/>
            <person name="Kohler A."/>
            <person name="Symeonidi A."/>
            <person name="Balestrini R."/>
            <person name="Charron P."/>
            <person name="Duensing N."/>
            <person name="Frei-dit-Frey N."/>
            <person name="Gianinazzi-Pearson V."/>
            <person name="Gilbert B."/>
            <person name="Handa Y."/>
            <person name="Hijri M."/>
            <person name="Kaul R."/>
            <person name="Kawaguchi M."/>
            <person name="Krajinski F."/>
            <person name="Lammers P."/>
            <person name="Lapierre D."/>
            <person name="Masclaux F.G."/>
            <person name="Murat C."/>
            <person name="Morin E."/>
            <person name="Ndikumana S."/>
            <person name="Pagni M."/>
            <person name="Petitpierre D."/>
            <person name="Requena N."/>
            <person name="Rosikiewicz P."/>
            <person name="Riley R."/>
            <person name="Saito K."/>
            <person name="San Clemente H."/>
            <person name="Shapiro H."/>
            <person name="van Tuinen D."/>
            <person name="Becard G."/>
            <person name="Bonfante P."/>
            <person name="Paszkowski U."/>
            <person name="Shachar-Hill Y."/>
            <person name="Young J.P."/>
            <person name="Sanders I.R."/>
            <person name="Henrissat B."/>
            <person name="Rensing S.A."/>
            <person name="Grigoriev I.V."/>
            <person name="Corradi N."/>
            <person name="Roux C."/>
            <person name="Martin F."/>
        </authorList>
    </citation>
    <scope>NUCLEOTIDE SEQUENCE</scope>
    <source>
        <strain evidence="2">DAOM 197198</strain>
    </source>
</reference>
<dbReference type="HOGENOM" id="CLU_018294_3_1_1"/>
<accession>U9UEN8</accession>
<dbReference type="eggNOG" id="KOG3105">
    <property type="taxonomic scope" value="Eukaryota"/>
</dbReference>
<evidence type="ECO:0000313" key="2">
    <source>
        <dbReference type="EMBL" id="ESA18909.1"/>
    </source>
</evidence>
<evidence type="ECO:0000259" key="1">
    <source>
        <dbReference type="Pfam" id="PF03184"/>
    </source>
</evidence>
<gene>
    <name evidence="2" type="ORF">GLOINDRAFT_20185</name>
</gene>
<dbReference type="AlphaFoldDB" id="U9UEN8"/>
<dbReference type="GO" id="GO:0003676">
    <property type="term" value="F:nucleic acid binding"/>
    <property type="evidence" value="ECO:0007669"/>
    <property type="project" value="InterPro"/>
</dbReference>
<feature type="domain" description="DDE-1" evidence="1">
    <location>
        <begin position="2"/>
        <end position="74"/>
    </location>
</feature>
<dbReference type="VEuPathDB" id="FungiDB:RhiirFUN_003204"/>
<dbReference type="Pfam" id="PF03184">
    <property type="entry name" value="DDE_1"/>
    <property type="match status" value="1"/>
</dbReference>
<dbReference type="EMBL" id="KI278768">
    <property type="protein sequence ID" value="ESA18909.1"/>
    <property type="molecule type" value="Genomic_DNA"/>
</dbReference>
<dbReference type="InterPro" id="IPR004875">
    <property type="entry name" value="DDE_SF_endonuclease_dom"/>
</dbReference>
<sequence>MRAQNRHILLLVDNAPIHTLFENTTLTNIVIEYLSPNTTSHLQPCDQEIINSFKAQYRKLYLHNRIKAFDNFNEHGTELGEIDIKKCIIPEYGEPSYDESINHEVYENNADIQLELECLKKLEEVQVLINKLDFEDSFTAEKFVLYDDSKVTTEMISDDEILKAVQPNNPEKEEIEKEPLPTITHNEVIKYYDKVILYLQRQKNNYGSNDEEI</sequence>